<dbReference type="RefSeq" id="WP_116554034.1">
    <property type="nucleotide sequence ID" value="NZ_QCZG01000009.1"/>
</dbReference>
<organism evidence="1 2">
    <name type="scientific">Pueribacillus theae</name>
    <dbReference type="NCBI Taxonomy" id="2171751"/>
    <lineage>
        <taxon>Bacteria</taxon>
        <taxon>Bacillati</taxon>
        <taxon>Bacillota</taxon>
        <taxon>Bacilli</taxon>
        <taxon>Bacillales</taxon>
        <taxon>Bacillaceae</taxon>
        <taxon>Pueribacillus</taxon>
    </lineage>
</organism>
<gene>
    <name evidence="1" type="ORF">DCC39_06255</name>
</gene>
<accession>A0A2U1K4E6</accession>
<keyword evidence="2" id="KW-1185">Reference proteome</keyword>
<protein>
    <submittedName>
        <fullName evidence="1">Uncharacterized protein</fullName>
    </submittedName>
</protein>
<dbReference type="AlphaFoldDB" id="A0A2U1K4E6"/>
<evidence type="ECO:0000313" key="1">
    <source>
        <dbReference type="EMBL" id="PWA12400.1"/>
    </source>
</evidence>
<reference evidence="1 2" key="1">
    <citation type="submission" date="2018-04" db="EMBL/GenBank/DDBJ databases">
        <title>Camelliibacillus theae gen. nov., sp. nov., isolated from Pu'er tea.</title>
        <authorList>
            <person name="Niu L."/>
        </authorList>
    </citation>
    <scope>NUCLEOTIDE SEQUENCE [LARGE SCALE GENOMIC DNA]</scope>
    <source>
        <strain evidence="1 2">T8</strain>
    </source>
</reference>
<name>A0A2U1K4E6_9BACI</name>
<dbReference type="Proteomes" id="UP000245998">
    <property type="component" value="Unassembled WGS sequence"/>
</dbReference>
<comment type="caution">
    <text evidence="1">The sequence shown here is derived from an EMBL/GenBank/DDBJ whole genome shotgun (WGS) entry which is preliminary data.</text>
</comment>
<dbReference type="OrthoDB" id="2885676at2"/>
<sequence>MTLKKMKTKSLLCYSDLEYNRNLGLPIEVFCPLQKETVAFGRIEALSKNGVIVNQFIYPNHRFIFFGLTKQQMLYL</sequence>
<proteinExistence type="predicted"/>
<dbReference type="EMBL" id="QCZG01000009">
    <property type="protein sequence ID" value="PWA12400.1"/>
    <property type="molecule type" value="Genomic_DNA"/>
</dbReference>
<evidence type="ECO:0000313" key="2">
    <source>
        <dbReference type="Proteomes" id="UP000245998"/>
    </source>
</evidence>